<protein>
    <submittedName>
        <fullName evidence="2">Uncharacterized protein</fullName>
    </submittedName>
</protein>
<evidence type="ECO:0000313" key="2">
    <source>
        <dbReference type="EMBL" id="CAB1440104.1"/>
    </source>
</evidence>
<feature type="compositionally biased region" description="Basic and acidic residues" evidence="1">
    <location>
        <begin position="58"/>
        <end position="75"/>
    </location>
</feature>
<proteinExistence type="predicted"/>
<dbReference type="Proteomes" id="UP001153269">
    <property type="component" value="Unassembled WGS sequence"/>
</dbReference>
<evidence type="ECO:0000256" key="1">
    <source>
        <dbReference type="SAM" id="MobiDB-lite"/>
    </source>
</evidence>
<dbReference type="EMBL" id="CADEAL010002394">
    <property type="protein sequence ID" value="CAB1440104.1"/>
    <property type="molecule type" value="Genomic_DNA"/>
</dbReference>
<dbReference type="AlphaFoldDB" id="A0A9N7UZP5"/>
<keyword evidence="3" id="KW-1185">Reference proteome</keyword>
<organism evidence="2 3">
    <name type="scientific">Pleuronectes platessa</name>
    <name type="common">European plaice</name>
    <dbReference type="NCBI Taxonomy" id="8262"/>
    <lineage>
        <taxon>Eukaryota</taxon>
        <taxon>Metazoa</taxon>
        <taxon>Chordata</taxon>
        <taxon>Craniata</taxon>
        <taxon>Vertebrata</taxon>
        <taxon>Euteleostomi</taxon>
        <taxon>Actinopterygii</taxon>
        <taxon>Neopterygii</taxon>
        <taxon>Teleostei</taxon>
        <taxon>Neoteleostei</taxon>
        <taxon>Acanthomorphata</taxon>
        <taxon>Carangaria</taxon>
        <taxon>Pleuronectiformes</taxon>
        <taxon>Pleuronectoidei</taxon>
        <taxon>Pleuronectidae</taxon>
        <taxon>Pleuronectes</taxon>
    </lineage>
</organism>
<accession>A0A9N7UZP5</accession>
<reference evidence="2" key="1">
    <citation type="submission" date="2020-03" db="EMBL/GenBank/DDBJ databases">
        <authorList>
            <person name="Weist P."/>
        </authorList>
    </citation>
    <scope>NUCLEOTIDE SEQUENCE</scope>
</reference>
<feature type="region of interest" description="Disordered" evidence="1">
    <location>
        <begin position="46"/>
        <end position="75"/>
    </location>
</feature>
<evidence type="ECO:0000313" key="3">
    <source>
        <dbReference type="Proteomes" id="UP001153269"/>
    </source>
</evidence>
<comment type="caution">
    <text evidence="2">The sequence shown here is derived from an EMBL/GenBank/DDBJ whole genome shotgun (WGS) entry which is preliminary data.</text>
</comment>
<sequence length="75" mass="9133">MHWKLEERDFFSSPYRLKLQIEKPLRSKRTRPTCPHLLGCKEIKQSSSTALNNSPMPEMRRRDCLFRKKEERTRK</sequence>
<feature type="compositionally biased region" description="Polar residues" evidence="1">
    <location>
        <begin position="46"/>
        <end position="55"/>
    </location>
</feature>
<name>A0A9N7UZP5_PLEPL</name>
<gene>
    <name evidence="2" type="ORF">PLEPLA_LOCUS27870</name>
</gene>